<evidence type="ECO:0000313" key="1">
    <source>
        <dbReference type="EMBL" id="AKZ63521.1"/>
    </source>
</evidence>
<dbReference type="RefSeq" id="WP_053198160.1">
    <property type="nucleotide sequence ID" value="NZ_CP011409.1"/>
</dbReference>
<dbReference type="EMBL" id="CP011409">
    <property type="protein sequence ID" value="AKZ63521.1"/>
    <property type="molecule type" value="Genomic_DNA"/>
</dbReference>
<keyword evidence="2" id="KW-1185">Reference proteome</keyword>
<accession>A0ABM5V1W0</accession>
<dbReference type="Proteomes" id="UP000063429">
    <property type="component" value="Chromosome"/>
</dbReference>
<organism evidence="1 2">
    <name type="scientific">Herbaspirillum hiltneri N3</name>
    <dbReference type="NCBI Taxonomy" id="1262470"/>
    <lineage>
        <taxon>Bacteria</taxon>
        <taxon>Pseudomonadati</taxon>
        <taxon>Pseudomonadota</taxon>
        <taxon>Betaproteobacteria</taxon>
        <taxon>Burkholderiales</taxon>
        <taxon>Oxalobacteraceae</taxon>
        <taxon>Herbaspirillum</taxon>
    </lineage>
</organism>
<dbReference type="Pfam" id="PF16157">
    <property type="entry name" value="DUF4865"/>
    <property type="match status" value="1"/>
</dbReference>
<reference evidence="2" key="1">
    <citation type="journal article" date="2015" name="Genome Announc.">
        <title>Complete Genome Sequence of Herbaspirillum hiltneri N3 (DSM 17495), Isolated from Surface-Sterilized Wheat Roots.</title>
        <authorList>
            <person name="Guizelini D."/>
            <person name="Saizaki P.M."/>
            <person name="Coimbra N.A."/>
            <person name="Weiss V.A."/>
            <person name="Faoro H."/>
            <person name="Sfeir M.Z."/>
            <person name="Baura V.A."/>
            <person name="Monteiro R.A."/>
            <person name="Chubatsu L.S."/>
            <person name="Souza E.M."/>
            <person name="Cruz L.M."/>
            <person name="Pedrosa F.O."/>
            <person name="Raittz R.T."/>
            <person name="Marchaukoski J.N."/>
            <person name="Steffens M.B."/>
        </authorList>
    </citation>
    <scope>NUCLEOTIDE SEQUENCE [LARGE SCALE GENOMIC DNA]</scope>
    <source>
        <strain evidence="2">N3</strain>
    </source>
</reference>
<name>A0ABM5V1W0_9BURK</name>
<gene>
    <name evidence="1" type="ORF">F506_13340</name>
</gene>
<evidence type="ECO:0000313" key="2">
    <source>
        <dbReference type="Proteomes" id="UP000063429"/>
    </source>
</evidence>
<proteinExistence type="predicted"/>
<sequence>MLSKQYSHRLPVDYDVSAIRRRAAARGPMWDDTPGLYFKSFSLREAGKNGAPTNVYSSIYLWKDAAAAADFLTSDRFDAVLAAFGRPGVEMWLPLDVQAGPALQGRWIYREDLPFGDTTDMGALRDAERERNQALAQRAETVAAVTALDPAGWKLVRLHITSAFYDAGHAGDGYEVLHLAQPLLGELRK</sequence>
<evidence type="ECO:0008006" key="3">
    <source>
        <dbReference type="Google" id="ProtNLM"/>
    </source>
</evidence>
<dbReference type="InterPro" id="IPR032349">
    <property type="entry name" value="DUF4865"/>
</dbReference>
<protein>
    <recommendedName>
        <fullName evidence="3">DUF4865 domain-containing protein</fullName>
    </recommendedName>
</protein>